<evidence type="ECO:0000313" key="3">
    <source>
        <dbReference type="Proteomes" id="UP000499080"/>
    </source>
</evidence>
<evidence type="ECO:0000256" key="1">
    <source>
        <dbReference type="SAM" id="MobiDB-lite"/>
    </source>
</evidence>
<dbReference type="Proteomes" id="UP000499080">
    <property type="component" value="Unassembled WGS sequence"/>
</dbReference>
<dbReference type="Gene3D" id="2.40.70.10">
    <property type="entry name" value="Acid Proteases"/>
    <property type="match status" value="1"/>
</dbReference>
<dbReference type="AlphaFoldDB" id="A0A4Y2VHB5"/>
<keyword evidence="3" id="KW-1185">Reference proteome</keyword>
<organism evidence="2 3">
    <name type="scientific">Araneus ventricosus</name>
    <name type="common">Orbweaver spider</name>
    <name type="synonym">Epeira ventricosa</name>
    <dbReference type="NCBI Taxonomy" id="182803"/>
    <lineage>
        <taxon>Eukaryota</taxon>
        <taxon>Metazoa</taxon>
        <taxon>Ecdysozoa</taxon>
        <taxon>Arthropoda</taxon>
        <taxon>Chelicerata</taxon>
        <taxon>Arachnida</taxon>
        <taxon>Araneae</taxon>
        <taxon>Araneomorphae</taxon>
        <taxon>Entelegynae</taxon>
        <taxon>Araneoidea</taxon>
        <taxon>Araneidae</taxon>
        <taxon>Araneus</taxon>
    </lineage>
</organism>
<proteinExistence type="predicted"/>
<dbReference type="InterPro" id="IPR021109">
    <property type="entry name" value="Peptidase_aspartic_dom_sf"/>
</dbReference>
<dbReference type="EMBL" id="BGPR01046062">
    <property type="protein sequence ID" value="GBO23010.1"/>
    <property type="molecule type" value="Genomic_DNA"/>
</dbReference>
<accession>A0A4Y2VHB5</accession>
<dbReference type="OrthoDB" id="6435686at2759"/>
<name>A0A4Y2VHB5_ARAVE</name>
<comment type="caution">
    <text evidence="2">The sequence shown here is derived from an EMBL/GenBank/DDBJ whole genome shotgun (WGS) entry which is preliminary data.</text>
</comment>
<protein>
    <submittedName>
        <fullName evidence="2">Uncharacterized protein</fullName>
    </submittedName>
</protein>
<gene>
    <name evidence="2" type="ORF">AVEN_27754_1</name>
</gene>
<reference evidence="2 3" key="1">
    <citation type="journal article" date="2019" name="Sci. Rep.">
        <title>Orb-weaving spider Araneus ventricosus genome elucidates the spidroin gene catalogue.</title>
        <authorList>
            <person name="Kono N."/>
            <person name="Nakamura H."/>
            <person name="Ohtoshi R."/>
            <person name="Moran D.A.P."/>
            <person name="Shinohara A."/>
            <person name="Yoshida Y."/>
            <person name="Fujiwara M."/>
            <person name="Mori M."/>
            <person name="Tomita M."/>
            <person name="Arakawa K."/>
        </authorList>
    </citation>
    <scope>NUCLEOTIDE SEQUENCE [LARGE SCALE GENOMIC DNA]</scope>
</reference>
<sequence>MPSLNRAPEEGPRVSSLSGKKNGLHLKGFTATGEKTEIREKLDASIECGSRKLHHRIYVADITDPCILGQDFIQIFNITVDLDKNEILTEAEESPLFSARVQHSQSCYMLAKKRTIIPTRSECLIQGVPEVPGQFRYAVTNFPSQASQKGVLVTATLVDF</sequence>
<feature type="region of interest" description="Disordered" evidence="1">
    <location>
        <begin position="1"/>
        <end position="22"/>
    </location>
</feature>
<evidence type="ECO:0000313" key="2">
    <source>
        <dbReference type="EMBL" id="GBO23010.1"/>
    </source>
</evidence>